<keyword evidence="3 6" id="KW-1133">Transmembrane helix</keyword>
<protein>
    <submittedName>
        <fullName evidence="8">MFS transporter</fullName>
    </submittedName>
</protein>
<proteinExistence type="predicted"/>
<dbReference type="PANTHER" id="PTHR23528">
    <property type="match status" value="1"/>
</dbReference>
<evidence type="ECO:0000259" key="7">
    <source>
        <dbReference type="PROSITE" id="PS50850"/>
    </source>
</evidence>
<feature type="transmembrane region" description="Helical" evidence="6">
    <location>
        <begin position="395"/>
        <end position="416"/>
    </location>
</feature>
<evidence type="ECO:0000256" key="4">
    <source>
        <dbReference type="ARBA" id="ARBA00023136"/>
    </source>
</evidence>
<evidence type="ECO:0000313" key="9">
    <source>
        <dbReference type="Proteomes" id="UP001500731"/>
    </source>
</evidence>
<dbReference type="PANTHER" id="PTHR23528:SF1">
    <property type="entry name" value="MAJOR FACILITATOR SUPERFAMILY (MFS) PROFILE DOMAIN-CONTAINING PROTEIN"/>
    <property type="match status" value="1"/>
</dbReference>
<dbReference type="Proteomes" id="UP001500731">
    <property type="component" value="Unassembled WGS sequence"/>
</dbReference>
<dbReference type="InterPro" id="IPR020846">
    <property type="entry name" value="MFS_dom"/>
</dbReference>
<evidence type="ECO:0000313" key="8">
    <source>
        <dbReference type="EMBL" id="GAA4491516.1"/>
    </source>
</evidence>
<dbReference type="PROSITE" id="PS50850">
    <property type="entry name" value="MFS"/>
    <property type="match status" value="1"/>
</dbReference>
<evidence type="ECO:0000256" key="6">
    <source>
        <dbReference type="SAM" id="Phobius"/>
    </source>
</evidence>
<feature type="domain" description="Major facilitator superfamily (MFS) profile" evidence="7">
    <location>
        <begin position="48"/>
        <end position="446"/>
    </location>
</feature>
<name>A0ABP8PU01_9MICO</name>
<feature type="transmembrane region" description="Helical" evidence="6">
    <location>
        <begin position="182"/>
        <end position="204"/>
    </location>
</feature>
<dbReference type="InterPro" id="IPR011701">
    <property type="entry name" value="MFS"/>
</dbReference>
<feature type="transmembrane region" description="Helical" evidence="6">
    <location>
        <begin position="148"/>
        <end position="170"/>
    </location>
</feature>
<dbReference type="SUPFAM" id="SSF103473">
    <property type="entry name" value="MFS general substrate transporter"/>
    <property type="match status" value="1"/>
</dbReference>
<feature type="region of interest" description="Disordered" evidence="5">
    <location>
        <begin position="1"/>
        <end position="39"/>
    </location>
</feature>
<evidence type="ECO:0000256" key="2">
    <source>
        <dbReference type="ARBA" id="ARBA00022692"/>
    </source>
</evidence>
<feature type="transmembrane region" description="Helical" evidence="6">
    <location>
        <begin position="50"/>
        <end position="74"/>
    </location>
</feature>
<feature type="transmembrane region" description="Helical" evidence="6">
    <location>
        <begin position="86"/>
        <end position="111"/>
    </location>
</feature>
<feature type="transmembrane region" description="Helical" evidence="6">
    <location>
        <begin position="299"/>
        <end position="321"/>
    </location>
</feature>
<feature type="transmembrane region" description="Helical" evidence="6">
    <location>
        <begin position="123"/>
        <end position="142"/>
    </location>
</feature>
<feature type="transmembrane region" description="Helical" evidence="6">
    <location>
        <begin position="333"/>
        <end position="351"/>
    </location>
</feature>
<keyword evidence="2 6" id="KW-0812">Transmembrane</keyword>
<evidence type="ECO:0000256" key="3">
    <source>
        <dbReference type="ARBA" id="ARBA00022989"/>
    </source>
</evidence>
<gene>
    <name evidence="8" type="ORF">GCM10023171_35460</name>
</gene>
<dbReference type="Pfam" id="PF07690">
    <property type="entry name" value="MFS_1"/>
    <property type="match status" value="1"/>
</dbReference>
<feature type="transmembrane region" description="Helical" evidence="6">
    <location>
        <begin position="422"/>
        <end position="442"/>
    </location>
</feature>
<sequence>MEPTNRPAAQAEPITPLTASIPASSGEAMDLGRPPKEKLPKEKLPKDLRVLFRFAPFISAVPFLAFSATNYFAAVQAQEIDNAGKVSALALISGVSAFAAMLAMPLAGVLTDRTRSRFGSRRPWILIGALIGSVAMITAGLSTSIATLTLAVVFVQFGFNAFGAPFSALLPDRVPTRFRGRYSTLVGLGTLVAGVLGAIIGSFFVTMIPIGYASIAGVLLLLTVWFVVALKDKDNRGEPRQPFNVLAFLKAFWVNPIKFPDFFWGFLGRFLLFGGFSLLNTYGLYILQDYIHVPVAESLKLAPLLGLATLPTILISTSIAGPLSDRIGKRKPLVLAGGLIIAMGALVPIVAPSVLGIIISGMVVGLGFGTFISVDQALMSSVLPDAQRFGTDLGVLNIASTLPSVVGPAFAGFIVLTFGGYLALYIAVVVVALVGALAVLPIKSVR</sequence>
<reference evidence="9" key="1">
    <citation type="journal article" date="2019" name="Int. J. Syst. Evol. Microbiol.">
        <title>The Global Catalogue of Microorganisms (GCM) 10K type strain sequencing project: providing services to taxonomists for standard genome sequencing and annotation.</title>
        <authorList>
            <consortium name="The Broad Institute Genomics Platform"/>
            <consortium name="The Broad Institute Genome Sequencing Center for Infectious Disease"/>
            <person name="Wu L."/>
            <person name="Ma J."/>
        </authorList>
    </citation>
    <scope>NUCLEOTIDE SEQUENCE [LARGE SCALE GENOMIC DNA]</scope>
    <source>
        <strain evidence="9">JCM 17839</strain>
    </source>
</reference>
<feature type="transmembrane region" description="Helical" evidence="6">
    <location>
        <begin position="210"/>
        <end position="230"/>
    </location>
</feature>
<comment type="caution">
    <text evidence="8">The sequence shown here is derived from an EMBL/GenBank/DDBJ whole genome shotgun (WGS) entry which is preliminary data.</text>
</comment>
<dbReference type="InterPro" id="IPR036259">
    <property type="entry name" value="MFS_trans_sf"/>
</dbReference>
<dbReference type="Gene3D" id="1.20.1250.20">
    <property type="entry name" value="MFS general substrate transporter like domains"/>
    <property type="match status" value="2"/>
</dbReference>
<dbReference type="EMBL" id="BAABGP010000026">
    <property type="protein sequence ID" value="GAA4491516.1"/>
    <property type="molecule type" value="Genomic_DNA"/>
</dbReference>
<organism evidence="8 9">
    <name type="scientific">Microbacterium panaciterrae</name>
    <dbReference type="NCBI Taxonomy" id="985759"/>
    <lineage>
        <taxon>Bacteria</taxon>
        <taxon>Bacillati</taxon>
        <taxon>Actinomycetota</taxon>
        <taxon>Actinomycetes</taxon>
        <taxon>Micrococcales</taxon>
        <taxon>Microbacteriaceae</taxon>
        <taxon>Microbacterium</taxon>
    </lineage>
</organism>
<keyword evidence="4 6" id="KW-0472">Membrane</keyword>
<comment type="subcellular location">
    <subcellularLocation>
        <location evidence="1">Cell membrane</location>
        <topology evidence="1">Multi-pass membrane protein</topology>
    </subcellularLocation>
</comment>
<accession>A0ABP8PU01</accession>
<feature type="transmembrane region" description="Helical" evidence="6">
    <location>
        <begin position="357"/>
        <end position="374"/>
    </location>
</feature>
<evidence type="ECO:0000256" key="1">
    <source>
        <dbReference type="ARBA" id="ARBA00004651"/>
    </source>
</evidence>
<evidence type="ECO:0000256" key="5">
    <source>
        <dbReference type="SAM" id="MobiDB-lite"/>
    </source>
</evidence>
<keyword evidence="9" id="KW-1185">Reference proteome</keyword>
<feature type="transmembrane region" description="Helical" evidence="6">
    <location>
        <begin position="266"/>
        <end position="287"/>
    </location>
</feature>
<dbReference type="RefSeq" id="WP_345188810.1">
    <property type="nucleotide sequence ID" value="NZ_BAABGP010000026.1"/>
</dbReference>